<evidence type="ECO:0000256" key="1">
    <source>
        <dbReference type="SAM" id="MobiDB-lite"/>
    </source>
</evidence>
<evidence type="ECO:0000313" key="3">
    <source>
        <dbReference type="Proteomes" id="UP000241890"/>
    </source>
</evidence>
<dbReference type="InParanoid" id="A0A2R5G6F6"/>
<reference evidence="2 3" key="1">
    <citation type="submission" date="2017-12" db="EMBL/GenBank/DDBJ databases">
        <title>Sequencing, de novo assembly and annotation of complete genome of a new Thraustochytrid species, strain FCC1311.</title>
        <authorList>
            <person name="Sedici K."/>
            <person name="Godart F."/>
            <person name="Aiese Cigliano R."/>
            <person name="Sanseverino W."/>
            <person name="Barakat M."/>
            <person name="Ortet P."/>
            <person name="Marechal E."/>
            <person name="Cagnac O."/>
            <person name="Amato A."/>
        </authorList>
    </citation>
    <scope>NUCLEOTIDE SEQUENCE [LARGE SCALE GENOMIC DNA]</scope>
</reference>
<evidence type="ECO:0000313" key="2">
    <source>
        <dbReference type="EMBL" id="GBG26580.1"/>
    </source>
</evidence>
<gene>
    <name evidence="2" type="ORF">FCC1311_028012</name>
</gene>
<dbReference type="AlphaFoldDB" id="A0A2R5G6F6"/>
<proteinExistence type="predicted"/>
<accession>A0A2R5G6F6</accession>
<feature type="region of interest" description="Disordered" evidence="1">
    <location>
        <begin position="155"/>
        <end position="174"/>
    </location>
</feature>
<dbReference type="EMBL" id="BEYU01000022">
    <property type="protein sequence ID" value="GBG26580.1"/>
    <property type="molecule type" value="Genomic_DNA"/>
</dbReference>
<dbReference type="Proteomes" id="UP000241890">
    <property type="component" value="Unassembled WGS sequence"/>
</dbReference>
<organism evidence="2 3">
    <name type="scientific">Hondaea fermentalgiana</name>
    <dbReference type="NCBI Taxonomy" id="2315210"/>
    <lineage>
        <taxon>Eukaryota</taxon>
        <taxon>Sar</taxon>
        <taxon>Stramenopiles</taxon>
        <taxon>Bigyra</taxon>
        <taxon>Labyrinthulomycetes</taxon>
        <taxon>Thraustochytrida</taxon>
        <taxon>Thraustochytriidae</taxon>
        <taxon>Hondaea</taxon>
    </lineage>
</organism>
<sequence length="186" mass="20560">MDVEANLLTAAAIAARGDDSDGLARRLENLQTQTAAANDAANVSYERLEAAIQARKLASARWSTPSTDNLIAARTLARQALEICQKACTEETPREQFREARHEAGIAAARAKVLDSVQVRDLEQQVKALEEEVRRKKEARVLRERMRELEAQLADLDASSDDSDMKSKTLTGVKDPKAFHVGDKKF</sequence>
<name>A0A2R5G6F6_9STRA</name>
<keyword evidence="3" id="KW-1185">Reference proteome</keyword>
<comment type="caution">
    <text evidence="2">The sequence shown here is derived from an EMBL/GenBank/DDBJ whole genome shotgun (WGS) entry which is preliminary data.</text>
</comment>
<protein>
    <submittedName>
        <fullName evidence="2">Uncharacterized protein</fullName>
    </submittedName>
</protein>